<dbReference type="Gene3D" id="3.40.50.1820">
    <property type="entry name" value="alpha/beta hydrolase"/>
    <property type="match status" value="1"/>
</dbReference>
<proteinExistence type="predicted"/>
<sequence length="228" mass="23946">MRISERVLLAPLARRFRVYAVSRAPGMRAGTTMAEIAAEHAAAIAAEFGTAVDVLGVSSGGSIALQLAADHPRAVRTLILASSGDTLPETVRASQRDYAAALASGRRGLHHLAPAVAGSAILAGPARAAMWLADPLLRPARPADTVAFLRAEDSFDIGARLGEIVAPTLVLGGGRDAGIPVETFRRTAAGVPGARLIVYPRASHMGVLRHHRFVEDIAAFTGARRRER</sequence>
<dbReference type="Proteomes" id="UP000266677">
    <property type="component" value="Unassembled WGS sequence"/>
</dbReference>
<dbReference type="GO" id="GO:0016787">
    <property type="term" value="F:hydrolase activity"/>
    <property type="evidence" value="ECO:0007669"/>
    <property type="project" value="UniProtKB-KW"/>
</dbReference>
<dbReference type="AlphaFoldDB" id="A0A3A4JVG2"/>
<feature type="domain" description="Serine aminopeptidase S33" evidence="1">
    <location>
        <begin position="49"/>
        <end position="205"/>
    </location>
</feature>
<gene>
    <name evidence="2" type="ORF">D5S18_18265</name>
</gene>
<protein>
    <submittedName>
        <fullName evidence="2">Alpha/beta fold hydrolase</fullName>
    </submittedName>
</protein>
<dbReference type="SUPFAM" id="SSF53474">
    <property type="entry name" value="alpha/beta-Hydrolases"/>
    <property type="match status" value="1"/>
</dbReference>
<name>A0A3A4JVG2_9NOCA</name>
<accession>A0A3A4JVG2</accession>
<dbReference type="PANTHER" id="PTHR43689">
    <property type="entry name" value="HYDROLASE"/>
    <property type="match status" value="1"/>
</dbReference>
<keyword evidence="3" id="KW-1185">Reference proteome</keyword>
<dbReference type="OrthoDB" id="9802489at2"/>
<evidence type="ECO:0000313" key="3">
    <source>
        <dbReference type="Proteomes" id="UP000266677"/>
    </source>
</evidence>
<keyword evidence="2" id="KW-0378">Hydrolase</keyword>
<dbReference type="InterPro" id="IPR022742">
    <property type="entry name" value="Hydrolase_4"/>
</dbReference>
<organism evidence="2 3">
    <name type="scientific">Nocardia panacis</name>
    <dbReference type="NCBI Taxonomy" id="2340916"/>
    <lineage>
        <taxon>Bacteria</taxon>
        <taxon>Bacillati</taxon>
        <taxon>Actinomycetota</taxon>
        <taxon>Actinomycetes</taxon>
        <taxon>Mycobacteriales</taxon>
        <taxon>Nocardiaceae</taxon>
        <taxon>Nocardia</taxon>
    </lineage>
</organism>
<dbReference type="InterPro" id="IPR000073">
    <property type="entry name" value="AB_hydrolase_1"/>
</dbReference>
<dbReference type="PRINTS" id="PR00111">
    <property type="entry name" value="ABHYDROLASE"/>
</dbReference>
<evidence type="ECO:0000259" key="1">
    <source>
        <dbReference type="Pfam" id="PF12146"/>
    </source>
</evidence>
<dbReference type="EMBL" id="QZFU01000020">
    <property type="protein sequence ID" value="RJO74203.1"/>
    <property type="molecule type" value="Genomic_DNA"/>
</dbReference>
<dbReference type="PANTHER" id="PTHR43689:SF8">
    <property type="entry name" value="ALPHA_BETA-HYDROLASES SUPERFAMILY PROTEIN"/>
    <property type="match status" value="1"/>
</dbReference>
<reference evidence="2 3" key="1">
    <citation type="submission" date="2018-09" db="EMBL/GenBank/DDBJ databases">
        <title>YIM PH21274 draft genome.</title>
        <authorList>
            <person name="Miao C."/>
        </authorList>
    </citation>
    <scope>NUCLEOTIDE SEQUENCE [LARGE SCALE GENOMIC DNA]</scope>
    <source>
        <strain evidence="2 3">YIM PH 21724</strain>
    </source>
</reference>
<comment type="caution">
    <text evidence="2">The sequence shown here is derived from an EMBL/GenBank/DDBJ whole genome shotgun (WGS) entry which is preliminary data.</text>
</comment>
<evidence type="ECO:0000313" key="2">
    <source>
        <dbReference type="EMBL" id="RJO74203.1"/>
    </source>
</evidence>
<dbReference type="InterPro" id="IPR029058">
    <property type="entry name" value="AB_hydrolase_fold"/>
</dbReference>
<dbReference type="Pfam" id="PF12146">
    <property type="entry name" value="Hydrolase_4"/>
    <property type="match status" value="1"/>
</dbReference>